<evidence type="ECO:0008006" key="8">
    <source>
        <dbReference type="Google" id="ProtNLM"/>
    </source>
</evidence>
<dbReference type="Proteomes" id="UP000588083">
    <property type="component" value="Unassembled WGS sequence"/>
</dbReference>
<keyword evidence="7" id="KW-1185">Reference proteome</keyword>
<evidence type="ECO:0000313" key="7">
    <source>
        <dbReference type="Proteomes" id="UP000588083"/>
    </source>
</evidence>
<organism evidence="2 6">
    <name type="scientific">Candidatus Hakubella thermalkaliphila</name>
    <dbReference type="NCBI Taxonomy" id="2754717"/>
    <lineage>
        <taxon>Bacteria</taxon>
        <taxon>Bacillati</taxon>
        <taxon>Actinomycetota</taxon>
        <taxon>Actinomycetota incertae sedis</taxon>
        <taxon>Candidatus Hakubellales</taxon>
        <taxon>Candidatus Hakubellaceae</taxon>
        <taxon>Candidatus Hakubella</taxon>
    </lineage>
</organism>
<proteinExistence type="predicted"/>
<dbReference type="Gene3D" id="3.30.1180.10">
    <property type="match status" value="1"/>
</dbReference>
<dbReference type="EMBL" id="BLRW01000090">
    <property type="protein sequence ID" value="GFP23339.1"/>
    <property type="molecule type" value="Genomic_DNA"/>
</dbReference>
<gene>
    <name evidence="2" type="ORF">HKBW3S09_00806</name>
    <name evidence="3" type="ORF">HKBW3S34_01773</name>
    <name evidence="4" type="ORF">HKBW3S44_00891</name>
</gene>
<dbReference type="NCBIfam" id="TIGR00762">
    <property type="entry name" value="DegV"/>
    <property type="match status" value="1"/>
</dbReference>
<evidence type="ECO:0000313" key="5">
    <source>
        <dbReference type="Proteomes" id="UP000561271"/>
    </source>
</evidence>
<dbReference type="PROSITE" id="PS51482">
    <property type="entry name" value="DEGV"/>
    <property type="match status" value="1"/>
</dbReference>
<dbReference type="SUPFAM" id="SSF82549">
    <property type="entry name" value="DAK1/DegV-like"/>
    <property type="match status" value="1"/>
</dbReference>
<dbReference type="Proteomes" id="UP000585609">
    <property type="component" value="Unassembled WGS sequence"/>
</dbReference>
<comment type="caution">
    <text evidence="2">The sequence shown here is derived from an EMBL/GenBank/DDBJ whole genome shotgun (WGS) entry which is preliminary data.</text>
</comment>
<evidence type="ECO:0000313" key="3">
    <source>
        <dbReference type="EMBL" id="GFP30854.1"/>
    </source>
</evidence>
<name>A0A6V8NSL5_9ACTN</name>
<sequence>MIGIVTDSTADIPKELARQHEITVVPLQVIFGKEKFLDGIDLTPGEFYQKLRQVDKLPTTAQPSPGAFEVVYKKVAETCQSIISIHISEKMSGTIRSAQIAKDSLPDLDITIVDSGYVHSPLGLMAIEASRLARKGATKEGILQLVEKFKRSLGILFLVETLQYLKMGGRIGGAKGLLASMLKIQPILTIKEGQVDAFKNVRGWNKARQVMLDTMGETLKADGQAVIFVGHSDSLQEAEELAERCREKFAPRELNIWEIGSVVGTHVGPGTLAAVYFNEFRPDG</sequence>
<evidence type="ECO:0000313" key="6">
    <source>
        <dbReference type="Proteomes" id="UP000585609"/>
    </source>
</evidence>
<dbReference type="AlphaFoldDB" id="A0A6V8NSL5"/>
<dbReference type="EMBL" id="BLSC01000060">
    <property type="protein sequence ID" value="GFP37211.1"/>
    <property type="molecule type" value="Genomic_DNA"/>
</dbReference>
<reference evidence="5 6" key="1">
    <citation type="journal article" date="2020" name="Front. Microbiol.">
        <title>Single-cell genomics of novel Actinobacteria with the Wood-Ljungdahl pathway discovered in a serpentinizing system.</title>
        <authorList>
            <person name="Merino N."/>
            <person name="Kawai M."/>
            <person name="Boyd E.S."/>
            <person name="Colman D.R."/>
            <person name="McGlynn S.E."/>
            <person name="Nealson K.H."/>
            <person name="Kurokawa K."/>
            <person name="Hongoh Y."/>
        </authorList>
    </citation>
    <scope>NUCLEOTIDE SEQUENCE [LARGE SCALE GENOMIC DNA]</scope>
    <source>
        <strain evidence="2 6">S09_30</strain>
        <strain evidence="3 7">S34</strain>
        <strain evidence="4 5">S44</strain>
    </source>
</reference>
<dbReference type="GO" id="GO:0008289">
    <property type="term" value="F:lipid binding"/>
    <property type="evidence" value="ECO:0007669"/>
    <property type="project" value="UniProtKB-KW"/>
</dbReference>
<keyword evidence="1" id="KW-0446">Lipid-binding</keyword>
<dbReference type="Gene3D" id="3.40.50.10170">
    <property type="match status" value="1"/>
</dbReference>
<evidence type="ECO:0000313" key="2">
    <source>
        <dbReference type="EMBL" id="GFP23339.1"/>
    </source>
</evidence>
<evidence type="ECO:0000256" key="1">
    <source>
        <dbReference type="ARBA" id="ARBA00023121"/>
    </source>
</evidence>
<dbReference type="EMBL" id="BLRZ01000112">
    <property type="protein sequence ID" value="GFP30854.1"/>
    <property type="molecule type" value="Genomic_DNA"/>
</dbReference>
<dbReference type="Pfam" id="PF02645">
    <property type="entry name" value="DegV"/>
    <property type="match status" value="1"/>
</dbReference>
<dbReference type="PANTHER" id="PTHR33434">
    <property type="entry name" value="DEGV DOMAIN-CONTAINING PROTEIN DR_1986-RELATED"/>
    <property type="match status" value="1"/>
</dbReference>
<dbReference type="InterPro" id="IPR050270">
    <property type="entry name" value="DegV_domain_contain"/>
</dbReference>
<accession>A0A6V8NSL5</accession>
<protein>
    <recommendedName>
        <fullName evidence="8">DegV family protein</fullName>
    </recommendedName>
</protein>
<dbReference type="InterPro" id="IPR043168">
    <property type="entry name" value="DegV_C"/>
</dbReference>
<dbReference type="Proteomes" id="UP000561271">
    <property type="component" value="Unassembled WGS sequence"/>
</dbReference>
<dbReference type="RefSeq" id="WP_176231476.1">
    <property type="nucleotide sequence ID" value="NZ_BLRZ01000112.1"/>
</dbReference>
<dbReference type="PANTHER" id="PTHR33434:SF2">
    <property type="entry name" value="FATTY ACID-BINDING PROTEIN TM_1468"/>
    <property type="match status" value="1"/>
</dbReference>
<evidence type="ECO:0000313" key="4">
    <source>
        <dbReference type="EMBL" id="GFP37211.1"/>
    </source>
</evidence>
<dbReference type="InterPro" id="IPR003797">
    <property type="entry name" value="DegV"/>
</dbReference>